<accession>A0A9D4WGK4</accession>
<gene>
    <name evidence="7" type="ORF">KIW84_065852</name>
</gene>
<dbReference type="EMBL" id="JAMSHJ010000006">
    <property type="protein sequence ID" value="KAI5401162.1"/>
    <property type="molecule type" value="Genomic_DNA"/>
</dbReference>
<comment type="caution">
    <text evidence="7">The sequence shown here is derived from an EMBL/GenBank/DDBJ whole genome shotgun (WGS) entry which is preliminary data.</text>
</comment>
<dbReference type="InterPro" id="IPR007527">
    <property type="entry name" value="Znf_SWIM"/>
</dbReference>
<evidence type="ECO:0000256" key="1">
    <source>
        <dbReference type="ARBA" id="ARBA00022723"/>
    </source>
</evidence>
<name>A0A9D4WGK4_PEA</name>
<dbReference type="Gramene" id="Psat06G0585200-T1">
    <property type="protein sequence ID" value="KAI5401162.1"/>
    <property type="gene ID" value="KIW84_065852"/>
</dbReference>
<evidence type="ECO:0000256" key="2">
    <source>
        <dbReference type="ARBA" id="ARBA00022771"/>
    </source>
</evidence>
<organism evidence="7 8">
    <name type="scientific">Pisum sativum</name>
    <name type="common">Garden pea</name>
    <name type="synonym">Lathyrus oleraceus</name>
    <dbReference type="NCBI Taxonomy" id="3888"/>
    <lineage>
        <taxon>Eukaryota</taxon>
        <taxon>Viridiplantae</taxon>
        <taxon>Streptophyta</taxon>
        <taxon>Embryophyta</taxon>
        <taxon>Tracheophyta</taxon>
        <taxon>Spermatophyta</taxon>
        <taxon>Magnoliopsida</taxon>
        <taxon>eudicotyledons</taxon>
        <taxon>Gunneridae</taxon>
        <taxon>Pentapetalae</taxon>
        <taxon>rosids</taxon>
        <taxon>fabids</taxon>
        <taxon>Fabales</taxon>
        <taxon>Fabaceae</taxon>
        <taxon>Papilionoideae</taxon>
        <taxon>50 kb inversion clade</taxon>
        <taxon>NPAAA clade</taxon>
        <taxon>Hologalegina</taxon>
        <taxon>IRL clade</taxon>
        <taxon>Fabeae</taxon>
        <taxon>Lathyrus</taxon>
    </lineage>
</organism>
<evidence type="ECO:0000259" key="6">
    <source>
        <dbReference type="PROSITE" id="PS50966"/>
    </source>
</evidence>
<evidence type="ECO:0000256" key="3">
    <source>
        <dbReference type="ARBA" id="ARBA00022833"/>
    </source>
</evidence>
<dbReference type="InterPro" id="IPR006564">
    <property type="entry name" value="Znf_PMZ"/>
</dbReference>
<proteinExistence type="predicted"/>
<feature type="compositionally biased region" description="Basic residues" evidence="5">
    <location>
        <begin position="356"/>
        <end position="372"/>
    </location>
</feature>
<dbReference type="GO" id="GO:0008270">
    <property type="term" value="F:zinc ion binding"/>
    <property type="evidence" value="ECO:0007669"/>
    <property type="project" value="UniProtKB-KW"/>
</dbReference>
<feature type="region of interest" description="Disordered" evidence="5">
    <location>
        <begin position="345"/>
        <end position="390"/>
    </location>
</feature>
<reference evidence="7 8" key="1">
    <citation type="journal article" date="2022" name="Nat. Genet.">
        <title>Improved pea reference genome and pan-genome highlight genomic features and evolutionary characteristics.</title>
        <authorList>
            <person name="Yang T."/>
            <person name="Liu R."/>
            <person name="Luo Y."/>
            <person name="Hu S."/>
            <person name="Wang D."/>
            <person name="Wang C."/>
            <person name="Pandey M.K."/>
            <person name="Ge S."/>
            <person name="Xu Q."/>
            <person name="Li N."/>
            <person name="Li G."/>
            <person name="Huang Y."/>
            <person name="Saxena R.K."/>
            <person name="Ji Y."/>
            <person name="Li M."/>
            <person name="Yan X."/>
            <person name="He Y."/>
            <person name="Liu Y."/>
            <person name="Wang X."/>
            <person name="Xiang C."/>
            <person name="Varshney R.K."/>
            <person name="Ding H."/>
            <person name="Gao S."/>
            <person name="Zong X."/>
        </authorList>
    </citation>
    <scope>NUCLEOTIDE SEQUENCE [LARGE SCALE GENOMIC DNA]</scope>
    <source>
        <strain evidence="7 8">cv. Zhongwan 6</strain>
    </source>
</reference>
<evidence type="ECO:0000256" key="4">
    <source>
        <dbReference type="PROSITE-ProRule" id="PRU00325"/>
    </source>
</evidence>
<dbReference type="AlphaFoldDB" id="A0A9D4WGK4"/>
<protein>
    <recommendedName>
        <fullName evidence="6">SWIM-type domain-containing protein</fullName>
    </recommendedName>
</protein>
<dbReference type="PANTHER" id="PTHR31973">
    <property type="entry name" value="POLYPROTEIN, PUTATIVE-RELATED"/>
    <property type="match status" value="1"/>
</dbReference>
<keyword evidence="3" id="KW-0862">Zinc</keyword>
<dbReference type="SMART" id="SM00575">
    <property type="entry name" value="ZnF_PMZ"/>
    <property type="match status" value="1"/>
</dbReference>
<feature type="compositionally biased region" description="Basic and acidic residues" evidence="5">
    <location>
        <begin position="345"/>
        <end position="355"/>
    </location>
</feature>
<dbReference type="Pfam" id="PF04434">
    <property type="entry name" value="SWIM"/>
    <property type="match status" value="1"/>
</dbReference>
<feature type="compositionally biased region" description="Polar residues" evidence="5">
    <location>
        <begin position="378"/>
        <end position="390"/>
    </location>
</feature>
<evidence type="ECO:0000256" key="5">
    <source>
        <dbReference type="SAM" id="MobiDB-lite"/>
    </source>
</evidence>
<sequence length="390" mass="44590">MYCCPCGPLRAEAVERWGVKLSHDQAYRAKRKETELVQGAGIEQFTHLRSYGQELLKSNPNSTVVIQCADSNGNHVFERIYVCLEACKTGFAKTCRPLIGLDACFLKGGYGGQLMETVGRDGNNQNFPVAYEVDEAGKKGFLWMERYVRSFNRAILEHRKKPIITLLEDIKYHITKRMTNQKKLLHDYTGSIFPRIQLVIEKNKNEAQGWSPTWHGDDDLSIFGVTNGIETYCVNLKREACSCRKWDLSGIPCCHVIICIWNIKKQSEDYVTACYRSVLFMYTCYVLFFYTCDEEIHKQAKKQRNKMNDEPRNPHILPRRFSTVTCAKYGAMGHNKRSCKGKWVADRAIPKDGNKSKKTNKVKGGKGTKKSKEKQTKIAQSSQVPQPTQE</sequence>
<keyword evidence="1" id="KW-0479">Metal-binding</keyword>
<dbReference type="PROSITE" id="PS50966">
    <property type="entry name" value="ZF_SWIM"/>
    <property type="match status" value="1"/>
</dbReference>
<keyword evidence="2 4" id="KW-0863">Zinc-finger</keyword>
<dbReference type="Proteomes" id="UP001058974">
    <property type="component" value="Chromosome 6"/>
</dbReference>
<evidence type="ECO:0000313" key="8">
    <source>
        <dbReference type="Proteomes" id="UP001058974"/>
    </source>
</evidence>
<keyword evidence="8" id="KW-1185">Reference proteome</keyword>
<dbReference type="PANTHER" id="PTHR31973:SF187">
    <property type="entry name" value="MUTATOR TRANSPOSASE MUDRA PROTEIN"/>
    <property type="match status" value="1"/>
</dbReference>
<feature type="domain" description="SWIM-type" evidence="6">
    <location>
        <begin position="232"/>
        <end position="264"/>
    </location>
</feature>
<evidence type="ECO:0000313" key="7">
    <source>
        <dbReference type="EMBL" id="KAI5401162.1"/>
    </source>
</evidence>